<dbReference type="CDD" id="cd12148">
    <property type="entry name" value="fungal_TF_MHR"/>
    <property type="match status" value="1"/>
</dbReference>
<gene>
    <name evidence="5" type="ORF">FOYG_07412</name>
</gene>
<dbReference type="InterPro" id="IPR050987">
    <property type="entry name" value="AtrR-like"/>
</dbReference>
<dbReference type="PROSITE" id="PS00463">
    <property type="entry name" value="ZN2_CY6_FUNGAL_1"/>
    <property type="match status" value="1"/>
</dbReference>
<dbReference type="GO" id="GO:0003677">
    <property type="term" value="F:DNA binding"/>
    <property type="evidence" value="ECO:0007669"/>
    <property type="project" value="InterPro"/>
</dbReference>
<keyword evidence="1" id="KW-0479">Metal-binding</keyword>
<dbReference type="PANTHER" id="PTHR46910:SF25">
    <property type="entry name" value="ABC-TRANSPORTER-REGULATING TRANSCRIPTION FACTOR"/>
    <property type="match status" value="1"/>
</dbReference>
<protein>
    <recommendedName>
        <fullName evidence="4">Zn(2)-C6 fungal-type domain-containing protein</fullName>
    </recommendedName>
</protein>
<evidence type="ECO:0000259" key="4">
    <source>
        <dbReference type="PROSITE" id="PS50048"/>
    </source>
</evidence>
<dbReference type="GO" id="GO:0008270">
    <property type="term" value="F:zinc ion binding"/>
    <property type="evidence" value="ECO:0007669"/>
    <property type="project" value="InterPro"/>
</dbReference>
<dbReference type="InterPro" id="IPR036864">
    <property type="entry name" value="Zn2-C6_fun-type_DNA-bd_sf"/>
</dbReference>
<sequence>MPSMFISHLGSAKNEMSQQNELAKLSKACSHCRTKKVKCDGSLPCGNCRDRDKQCIYLPKSRRRRNRNEKRMLSPESRANSATSAGQLQIDEDQDDAGSEVDNGNIVVGRAAMSPNDILPRPGTQGPDGPRSGSDCASAAEPIQLRTLLSPDMPLFRHEVAPGYNSETHAQTSLAPRDPEVDREEATIDLKDINWEHHGWSNNTFPFLKQGVLTYVGPGSWLSICSEPGIRWVSVRAKASGFSHVAHGLIADWTKHLTLSQSSIREKGPEPDFETAWRYATGYFEYSHDSIFGAVYRPEFEEHLRRHFHSSGPREEDAASYAMRNAVYAVGCRAAAGMDGVKDFMGVQERSLQFFFNAFSVYTHLLYMPTGLRAVQALVVMTSFAELLGSPSVEYMLCSAAVRLAQSKGLHRQPSKAWSLSELDVSHRSWMFWALYCHDKYIALRSGRPSILDDDDISCEIPTTIPAGGTMDVTLCTAYVKHAQICSQILKRLYSAQALDKSPETMFREVEFVENKLSEWRDHLPGHLPMDSDAFVHLQGSYKVKANIIRLHRAYYGSIVALHANFHYPWICSRIISADTNNNHLRDAVARSSSHTAEAARQILASLTHWVPDLSSSLTAAFYYPMLAIINLLVYILKYPSLTTTLSDIAFLDIGSGHFGYIHQLTSSHVSFRFPREAVALADRALRMASSDTPGPTTEMPDVNAPAENSNSVDQFLDMDISPEQLNALSLELFDNFLAAGDMVML</sequence>
<name>W9IA10_FUSOX</name>
<organism evidence="5 6">
    <name type="scientific">Fusarium oxysporum NRRL 32931</name>
    <dbReference type="NCBI Taxonomy" id="660029"/>
    <lineage>
        <taxon>Eukaryota</taxon>
        <taxon>Fungi</taxon>
        <taxon>Dikarya</taxon>
        <taxon>Ascomycota</taxon>
        <taxon>Pezizomycotina</taxon>
        <taxon>Sordariomycetes</taxon>
        <taxon>Hypocreomycetidae</taxon>
        <taxon>Hypocreales</taxon>
        <taxon>Nectriaceae</taxon>
        <taxon>Fusarium</taxon>
        <taxon>Fusarium oxysporum species complex</taxon>
    </lineage>
</organism>
<evidence type="ECO:0000313" key="6">
    <source>
        <dbReference type="Proteomes" id="UP000030753"/>
    </source>
</evidence>
<proteinExistence type="predicted"/>
<dbReference type="SUPFAM" id="SSF57701">
    <property type="entry name" value="Zn2/Cys6 DNA-binding domain"/>
    <property type="match status" value="1"/>
</dbReference>
<feature type="compositionally biased region" description="Polar residues" evidence="3">
    <location>
        <begin position="77"/>
        <end position="87"/>
    </location>
</feature>
<evidence type="ECO:0000256" key="1">
    <source>
        <dbReference type="ARBA" id="ARBA00022723"/>
    </source>
</evidence>
<keyword evidence="2" id="KW-0539">Nucleus</keyword>
<dbReference type="Proteomes" id="UP000030753">
    <property type="component" value="Unassembled WGS sequence"/>
</dbReference>
<dbReference type="GO" id="GO:0006351">
    <property type="term" value="P:DNA-templated transcription"/>
    <property type="evidence" value="ECO:0007669"/>
    <property type="project" value="InterPro"/>
</dbReference>
<dbReference type="InterPro" id="IPR001138">
    <property type="entry name" value="Zn2Cys6_DnaBD"/>
</dbReference>
<evidence type="ECO:0000256" key="3">
    <source>
        <dbReference type="SAM" id="MobiDB-lite"/>
    </source>
</evidence>
<dbReference type="Gene3D" id="4.10.240.10">
    <property type="entry name" value="Zn(2)-C6 fungal-type DNA-binding domain"/>
    <property type="match status" value="1"/>
</dbReference>
<dbReference type="GO" id="GO:0000981">
    <property type="term" value="F:DNA-binding transcription factor activity, RNA polymerase II-specific"/>
    <property type="evidence" value="ECO:0007669"/>
    <property type="project" value="InterPro"/>
</dbReference>
<dbReference type="SMART" id="SM00066">
    <property type="entry name" value="GAL4"/>
    <property type="match status" value="1"/>
</dbReference>
<dbReference type="PROSITE" id="PS50048">
    <property type="entry name" value="ZN2_CY6_FUNGAL_2"/>
    <property type="match status" value="1"/>
</dbReference>
<dbReference type="Pfam" id="PF04082">
    <property type="entry name" value="Fungal_trans"/>
    <property type="match status" value="1"/>
</dbReference>
<dbReference type="AlphaFoldDB" id="W9IA10"/>
<feature type="region of interest" description="Disordered" evidence="3">
    <location>
        <begin position="59"/>
        <end position="137"/>
    </location>
</feature>
<dbReference type="CDD" id="cd00067">
    <property type="entry name" value="GAL4"/>
    <property type="match status" value="1"/>
</dbReference>
<feature type="region of interest" description="Disordered" evidence="3">
    <location>
        <begin position="163"/>
        <end position="182"/>
    </location>
</feature>
<feature type="compositionally biased region" description="Acidic residues" evidence="3">
    <location>
        <begin position="90"/>
        <end position="99"/>
    </location>
</feature>
<feature type="domain" description="Zn(2)-C6 fungal-type" evidence="4">
    <location>
        <begin position="28"/>
        <end position="57"/>
    </location>
</feature>
<dbReference type="OrthoDB" id="39175at2759"/>
<dbReference type="Pfam" id="PF00172">
    <property type="entry name" value="Zn_clus"/>
    <property type="match status" value="1"/>
</dbReference>
<feature type="compositionally biased region" description="Polar residues" evidence="3">
    <location>
        <begin position="165"/>
        <end position="174"/>
    </location>
</feature>
<dbReference type="SMART" id="SM00906">
    <property type="entry name" value="Fungal_trans"/>
    <property type="match status" value="1"/>
</dbReference>
<evidence type="ECO:0000256" key="2">
    <source>
        <dbReference type="ARBA" id="ARBA00023242"/>
    </source>
</evidence>
<accession>W9IA10</accession>
<dbReference type="PANTHER" id="PTHR46910">
    <property type="entry name" value="TRANSCRIPTION FACTOR PDR1"/>
    <property type="match status" value="1"/>
</dbReference>
<dbReference type="EMBL" id="JH717843">
    <property type="protein sequence ID" value="EWY89744.1"/>
    <property type="molecule type" value="Genomic_DNA"/>
</dbReference>
<reference evidence="5 6" key="1">
    <citation type="submission" date="2011-06" db="EMBL/GenBank/DDBJ databases">
        <title>The Genome Sequence of Fusarium oxysporum FOSC 3-a.</title>
        <authorList>
            <consortium name="The Broad Institute Genome Sequencing Platform"/>
            <person name="Ma L.-J."/>
            <person name="Gale L.R."/>
            <person name="Schwartz D.C."/>
            <person name="Zhou S."/>
            <person name="Corby-Kistler H."/>
            <person name="Young S.K."/>
            <person name="Zeng Q."/>
            <person name="Gargeya S."/>
            <person name="Fitzgerald M."/>
            <person name="Haas B."/>
            <person name="Abouelleil A."/>
            <person name="Alvarado L."/>
            <person name="Arachchi H.M."/>
            <person name="Berlin A."/>
            <person name="Brown A."/>
            <person name="Chapman S.B."/>
            <person name="Chen Z."/>
            <person name="Dunbar C."/>
            <person name="Freedman E."/>
            <person name="Gearin G."/>
            <person name="Gellesch M."/>
            <person name="Goldberg J."/>
            <person name="Griggs A."/>
            <person name="Gujja S."/>
            <person name="Heiman D."/>
            <person name="Howarth C."/>
            <person name="Larson L."/>
            <person name="Lui A."/>
            <person name="MacDonald P.J.P."/>
            <person name="Mehta T."/>
            <person name="Montmayeur A."/>
            <person name="Murphy C."/>
            <person name="Neiman D."/>
            <person name="Pearson M."/>
            <person name="Priest M."/>
            <person name="Roberts A."/>
            <person name="Saif S."/>
            <person name="Shea T."/>
            <person name="Shenoy N."/>
            <person name="Sisk P."/>
            <person name="Stolte C."/>
            <person name="Sykes S."/>
            <person name="Wortman J."/>
            <person name="Nusbaum C."/>
            <person name="Birren B."/>
        </authorList>
    </citation>
    <scope>NUCLEOTIDE SEQUENCE [LARGE SCALE GENOMIC DNA]</scope>
    <source>
        <strain evidence="6">FOSC 3-a</strain>
    </source>
</reference>
<evidence type="ECO:0000313" key="5">
    <source>
        <dbReference type="EMBL" id="EWY89744.1"/>
    </source>
</evidence>
<dbReference type="InterPro" id="IPR007219">
    <property type="entry name" value="XnlR_reg_dom"/>
</dbReference>